<dbReference type="SUPFAM" id="SSF51735">
    <property type="entry name" value="NAD(P)-binding Rossmann-fold domains"/>
    <property type="match status" value="1"/>
</dbReference>
<evidence type="ECO:0000313" key="4">
    <source>
        <dbReference type="EMBL" id="KKM95502.1"/>
    </source>
</evidence>
<dbReference type="InterPro" id="IPR006140">
    <property type="entry name" value="D-isomer_DH_NAD-bd"/>
</dbReference>
<gene>
    <name evidence="4" type="ORF">LCGC14_1187570</name>
</gene>
<protein>
    <recommendedName>
        <fullName evidence="3">D-isomer specific 2-hydroxyacid dehydrogenase NAD-binding domain-containing protein</fullName>
    </recommendedName>
</protein>
<evidence type="ECO:0000256" key="1">
    <source>
        <dbReference type="ARBA" id="ARBA00005854"/>
    </source>
</evidence>
<evidence type="ECO:0000259" key="3">
    <source>
        <dbReference type="Pfam" id="PF02826"/>
    </source>
</evidence>
<sequence>MQQNYEGDVMNLIEKNGKKIMIIKYNERINPLELSQFQKDGGIGVVHASTGHENIKAGACEQLGLLQDWLDGFSTNSVAELGVFLALLSVRTNKVLTNTPKLNSFCFTRGTELKNKTVLIIGSLGRIGKELAPILESFGMIVLGYDAKLGSAFSEGMLFRDLGKADLIFICINGEKNDAFFTDKHFEVLKKKPILINLVRGRVVNQRALKDAINAGKLGFYCLDGVMSNNVGQSSNILVTGHVGANTIEARERQRKQVKDKVEEMFTQNTQNDNSL</sequence>
<proteinExistence type="inferred from homology"/>
<dbReference type="InterPro" id="IPR058205">
    <property type="entry name" value="D-LDH-like"/>
</dbReference>
<dbReference type="InterPro" id="IPR036291">
    <property type="entry name" value="NAD(P)-bd_dom_sf"/>
</dbReference>
<reference evidence="4" key="1">
    <citation type="journal article" date="2015" name="Nature">
        <title>Complex archaea that bridge the gap between prokaryotes and eukaryotes.</title>
        <authorList>
            <person name="Spang A."/>
            <person name="Saw J.H."/>
            <person name="Jorgensen S.L."/>
            <person name="Zaremba-Niedzwiedzka K."/>
            <person name="Martijn J."/>
            <person name="Lind A.E."/>
            <person name="van Eijk R."/>
            <person name="Schleper C."/>
            <person name="Guy L."/>
            <person name="Ettema T.J."/>
        </authorList>
    </citation>
    <scope>NUCLEOTIDE SEQUENCE</scope>
</reference>
<accession>A0A0F9PQS9</accession>
<dbReference type="PANTHER" id="PTHR43026">
    <property type="entry name" value="2-HYDROXYACID DEHYDROGENASE HOMOLOG 1-RELATED"/>
    <property type="match status" value="1"/>
</dbReference>
<name>A0A0F9PQS9_9ZZZZ</name>
<evidence type="ECO:0000256" key="2">
    <source>
        <dbReference type="ARBA" id="ARBA00023027"/>
    </source>
</evidence>
<comment type="similarity">
    <text evidence="1">Belongs to the D-isomer specific 2-hydroxyacid dehydrogenase family.</text>
</comment>
<dbReference type="GO" id="GO:0051287">
    <property type="term" value="F:NAD binding"/>
    <property type="evidence" value="ECO:0007669"/>
    <property type="project" value="InterPro"/>
</dbReference>
<dbReference type="PANTHER" id="PTHR43026:SF1">
    <property type="entry name" value="2-HYDROXYACID DEHYDROGENASE HOMOLOG 1-RELATED"/>
    <property type="match status" value="1"/>
</dbReference>
<comment type="caution">
    <text evidence="4">The sequence shown here is derived from an EMBL/GenBank/DDBJ whole genome shotgun (WGS) entry which is preliminary data.</text>
</comment>
<keyword evidence="2" id="KW-0520">NAD</keyword>
<dbReference type="AlphaFoldDB" id="A0A0F9PQS9"/>
<dbReference type="Pfam" id="PF02826">
    <property type="entry name" value="2-Hacid_dh_C"/>
    <property type="match status" value="1"/>
</dbReference>
<dbReference type="GO" id="GO:0008720">
    <property type="term" value="F:D-lactate dehydrogenase (NAD+) activity"/>
    <property type="evidence" value="ECO:0007669"/>
    <property type="project" value="TreeGrafter"/>
</dbReference>
<dbReference type="EMBL" id="LAZR01006001">
    <property type="protein sequence ID" value="KKM95502.1"/>
    <property type="molecule type" value="Genomic_DNA"/>
</dbReference>
<feature type="domain" description="D-isomer specific 2-hydroxyacid dehydrogenase NAD-binding" evidence="3">
    <location>
        <begin position="107"/>
        <end position="243"/>
    </location>
</feature>
<dbReference type="Gene3D" id="3.40.50.720">
    <property type="entry name" value="NAD(P)-binding Rossmann-like Domain"/>
    <property type="match status" value="2"/>
</dbReference>
<organism evidence="4">
    <name type="scientific">marine sediment metagenome</name>
    <dbReference type="NCBI Taxonomy" id="412755"/>
    <lineage>
        <taxon>unclassified sequences</taxon>
        <taxon>metagenomes</taxon>
        <taxon>ecological metagenomes</taxon>
    </lineage>
</organism>